<protein>
    <recommendedName>
        <fullName evidence="4">Rieske domain-containing protein</fullName>
    </recommendedName>
</protein>
<evidence type="ECO:0000256" key="1">
    <source>
        <dbReference type="SAM" id="SignalP"/>
    </source>
</evidence>
<dbReference type="EMBL" id="LGGN01000076">
    <property type="protein sequence ID" value="KUK78076.1"/>
    <property type="molecule type" value="Genomic_DNA"/>
</dbReference>
<sequence length="150" mass="16972">MTKKLFATFLLLWMGLSCGEEPYRNTIPYARVNFMINLNGVDHELNNPLAFKVYTEEDRRRNDDRMGYAGLLVVTGADGMLYAYDCCCPFEDSKEVRVEPDRNGTARCSHCGSIFRTIFGLGTPESGPATEPLQIYRVIDLQNGTFQIIN</sequence>
<organism evidence="2 3">
    <name type="scientific">Proteiniphilum acetatigenes</name>
    <dbReference type="NCBI Taxonomy" id="294710"/>
    <lineage>
        <taxon>Bacteria</taxon>
        <taxon>Pseudomonadati</taxon>
        <taxon>Bacteroidota</taxon>
        <taxon>Bacteroidia</taxon>
        <taxon>Bacteroidales</taxon>
        <taxon>Dysgonomonadaceae</taxon>
        <taxon>Proteiniphilum</taxon>
    </lineage>
</organism>
<evidence type="ECO:0008006" key="4">
    <source>
        <dbReference type="Google" id="ProtNLM"/>
    </source>
</evidence>
<dbReference type="PROSITE" id="PS51257">
    <property type="entry name" value="PROKAR_LIPOPROTEIN"/>
    <property type="match status" value="1"/>
</dbReference>
<proteinExistence type="predicted"/>
<name>A0A101HJN0_9BACT</name>
<dbReference type="AlphaFoldDB" id="A0A101HJN0"/>
<reference evidence="3" key="1">
    <citation type="journal article" date="2015" name="MBio">
        <title>Genome-Resolved Metagenomic Analysis Reveals Roles for Candidate Phyla and Other Microbial Community Members in Biogeochemical Transformations in Oil Reservoirs.</title>
        <authorList>
            <person name="Hu P."/>
            <person name="Tom L."/>
            <person name="Singh A."/>
            <person name="Thomas B.C."/>
            <person name="Baker B.J."/>
            <person name="Piceno Y.M."/>
            <person name="Andersen G.L."/>
            <person name="Banfield J.F."/>
        </authorList>
    </citation>
    <scope>NUCLEOTIDE SEQUENCE [LARGE SCALE GENOMIC DNA]</scope>
</reference>
<evidence type="ECO:0000313" key="3">
    <source>
        <dbReference type="Proteomes" id="UP000053860"/>
    </source>
</evidence>
<feature type="signal peptide" evidence="1">
    <location>
        <begin position="1"/>
        <end position="19"/>
    </location>
</feature>
<feature type="chain" id="PRO_5007096948" description="Rieske domain-containing protein" evidence="1">
    <location>
        <begin position="20"/>
        <end position="150"/>
    </location>
</feature>
<gene>
    <name evidence="2" type="ORF">XD92_0547</name>
</gene>
<dbReference type="Proteomes" id="UP000053860">
    <property type="component" value="Unassembled WGS sequence"/>
</dbReference>
<dbReference type="Gene3D" id="2.102.10.10">
    <property type="entry name" value="Rieske [2Fe-2S] iron-sulphur domain"/>
    <property type="match status" value="1"/>
</dbReference>
<dbReference type="InterPro" id="IPR036922">
    <property type="entry name" value="Rieske_2Fe-2S_sf"/>
</dbReference>
<evidence type="ECO:0000313" key="2">
    <source>
        <dbReference type="EMBL" id="KUK78076.1"/>
    </source>
</evidence>
<keyword evidence="1" id="KW-0732">Signal</keyword>
<dbReference type="GO" id="GO:0051537">
    <property type="term" value="F:2 iron, 2 sulfur cluster binding"/>
    <property type="evidence" value="ECO:0007669"/>
    <property type="project" value="InterPro"/>
</dbReference>
<accession>A0A101HJN0</accession>
<comment type="caution">
    <text evidence="2">The sequence shown here is derived from an EMBL/GenBank/DDBJ whole genome shotgun (WGS) entry which is preliminary data.</text>
</comment>